<name>A0ABR8VS95_9BACI</name>
<feature type="signal peptide" evidence="1">
    <location>
        <begin position="1"/>
        <end position="20"/>
    </location>
</feature>
<organism evidence="2 3">
    <name type="scientific">Bacillus norwichensis</name>
    <dbReference type="NCBI Taxonomy" id="2762217"/>
    <lineage>
        <taxon>Bacteria</taxon>
        <taxon>Bacillati</taxon>
        <taxon>Bacillota</taxon>
        <taxon>Bacilli</taxon>
        <taxon>Bacillales</taxon>
        <taxon>Bacillaceae</taxon>
        <taxon>Bacillus</taxon>
    </lineage>
</organism>
<evidence type="ECO:0000313" key="3">
    <source>
        <dbReference type="Proteomes" id="UP000648182"/>
    </source>
</evidence>
<keyword evidence="3" id="KW-1185">Reference proteome</keyword>
<dbReference type="Proteomes" id="UP000648182">
    <property type="component" value="Unassembled WGS sequence"/>
</dbReference>
<dbReference type="RefSeq" id="WP_191815811.1">
    <property type="nucleotide sequence ID" value="NZ_JACSPV010000052.1"/>
</dbReference>
<proteinExistence type="predicted"/>
<gene>
    <name evidence="2" type="ORF">H9631_19645</name>
</gene>
<reference evidence="2 3" key="1">
    <citation type="submission" date="2020-08" db="EMBL/GenBank/DDBJ databases">
        <title>A Genomic Blueprint of the Chicken Gut Microbiome.</title>
        <authorList>
            <person name="Gilroy R."/>
            <person name="Ravi A."/>
            <person name="Getino M."/>
            <person name="Pursley I."/>
            <person name="Horton D.L."/>
            <person name="Alikhan N.-F."/>
            <person name="Baker D."/>
            <person name="Gharbi K."/>
            <person name="Hall N."/>
            <person name="Watson M."/>
            <person name="Adriaenssens E.M."/>
            <person name="Foster-Nyarko E."/>
            <person name="Jarju S."/>
            <person name="Secka A."/>
            <person name="Antonio M."/>
            <person name="Oren A."/>
            <person name="Chaudhuri R."/>
            <person name="La Ragione R.M."/>
            <person name="Hildebrand F."/>
            <person name="Pallen M.J."/>
        </authorList>
    </citation>
    <scope>NUCLEOTIDE SEQUENCE [LARGE SCALE GENOMIC DNA]</scope>
    <source>
        <strain evidence="2 3">Sa1BUA2</strain>
    </source>
</reference>
<evidence type="ECO:0000313" key="2">
    <source>
        <dbReference type="EMBL" id="MBD8007281.1"/>
    </source>
</evidence>
<protein>
    <recommendedName>
        <fullName evidence="4">DUF5626 domain-containing protein</fullName>
    </recommendedName>
</protein>
<feature type="chain" id="PRO_5046226263" description="DUF5626 domain-containing protein" evidence="1">
    <location>
        <begin position="21"/>
        <end position="196"/>
    </location>
</feature>
<keyword evidence="1" id="KW-0732">Signal</keyword>
<evidence type="ECO:0008006" key="4">
    <source>
        <dbReference type="Google" id="ProtNLM"/>
    </source>
</evidence>
<sequence>MKSFKGLISLALLVSMLSFGFDSFKVAAATNDEIINSEVKEVAERNDLEIVDPNLIPKDQMVDFDTVEEFEKFIKEDENVIIEADQIENNSISLFAKAKESKKLYKTIEYNGTGKIEAYARVTRKGKKVTNVVVWSEQIGIIFGITYTPNDTASYYNLNSKKTGGTAYAKGSKLYGASIQGQPVGYKKSVTYKVKF</sequence>
<comment type="caution">
    <text evidence="2">The sequence shown here is derived from an EMBL/GenBank/DDBJ whole genome shotgun (WGS) entry which is preliminary data.</text>
</comment>
<dbReference type="EMBL" id="JACSPV010000052">
    <property type="protein sequence ID" value="MBD8007281.1"/>
    <property type="molecule type" value="Genomic_DNA"/>
</dbReference>
<evidence type="ECO:0000256" key="1">
    <source>
        <dbReference type="SAM" id="SignalP"/>
    </source>
</evidence>
<accession>A0ABR8VS95</accession>